<reference evidence="1 2" key="1">
    <citation type="submission" date="2019-05" db="EMBL/GenBank/DDBJ databases">
        <title>Another draft genome of Portunus trituberculatus and its Hox gene families provides insights of decapod evolution.</title>
        <authorList>
            <person name="Jeong J.-H."/>
            <person name="Song I."/>
            <person name="Kim S."/>
            <person name="Choi T."/>
            <person name="Kim D."/>
            <person name="Ryu S."/>
            <person name="Kim W."/>
        </authorList>
    </citation>
    <scope>NUCLEOTIDE SEQUENCE [LARGE SCALE GENOMIC DNA]</scope>
    <source>
        <tissue evidence="1">Muscle</tissue>
    </source>
</reference>
<dbReference type="EMBL" id="VSRR010017067">
    <property type="protein sequence ID" value="MPC59998.1"/>
    <property type="molecule type" value="Genomic_DNA"/>
</dbReference>
<evidence type="ECO:0000313" key="1">
    <source>
        <dbReference type="EMBL" id="MPC59998.1"/>
    </source>
</evidence>
<dbReference type="Proteomes" id="UP000324222">
    <property type="component" value="Unassembled WGS sequence"/>
</dbReference>
<evidence type="ECO:0000313" key="2">
    <source>
        <dbReference type="Proteomes" id="UP000324222"/>
    </source>
</evidence>
<comment type="caution">
    <text evidence="1">The sequence shown here is derived from an EMBL/GenBank/DDBJ whole genome shotgun (WGS) entry which is preliminary data.</text>
</comment>
<proteinExistence type="predicted"/>
<dbReference type="AlphaFoldDB" id="A0A5B7GSM7"/>
<accession>A0A5B7GSM7</accession>
<gene>
    <name evidence="1" type="ORF">E2C01_054033</name>
</gene>
<name>A0A5B7GSM7_PORTR</name>
<organism evidence="1 2">
    <name type="scientific">Portunus trituberculatus</name>
    <name type="common">Swimming crab</name>
    <name type="synonym">Neptunus trituberculatus</name>
    <dbReference type="NCBI Taxonomy" id="210409"/>
    <lineage>
        <taxon>Eukaryota</taxon>
        <taxon>Metazoa</taxon>
        <taxon>Ecdysozoa</taxon>
        <taxon>Arthropoda</taxon>
        <taxon>Crustacea</taxon>
        <taxon>Multicrustacea</taxon>
        <taxon>Malacostraca</taxon>
        <taxon>Eumalacostraca</taxon>
        <taxon>Eucarida</taxon>
        <taxon>Decapoda</taxon>
        <taxon>Pleocyemata</taxon>
        <taxon>Brachyura</taxon>
        <taxon>Eubrachyura</taxon>
        <taxon>Portunoidea</taxon>
        <taxon>Portunidae</taxon>
        <taxon>Portuninae</taxon>
        <taxon>Portunus</taxon>
    </lineage>
</organism>
<sequence>MPAQTTTFTSQANQGAHKLVNGSRTQLSLFGPAHRSCLTSNINVDRLSAMVEHTLVSLAQIVEIQDESLTEDTDLTGPSSQSVDYKIGARRHQKGHVRHPSLHDFAFVKEDSRLMELDQPATPARILFQNLDDVGGESCQLGKTVMSSNAVPSLSPIEGSTAIVVGYVTKPSATTSLAQEVPATPEGSVAVPRNRGSGVCSRERWRFLSSRPSMSLLVPYVPAASSPSARRVSADHSPRPGKTASKVGRLSVLRKRFLAFGRWRIGTDRLKFKKERSTCVGSSAAATKRVLSDYLRRSKATSC</sequence>
<protein>
    <submittedName>
        <fullName evidence="1">Uncharacterized protein</fullName>
    </submittedName>
</protein>
<keyword evidence="2" id="KW-1185">Reference proteome</keyword>